<evidence type="ECO:0000256" key="1">
    <source>
        <dbReference type="ARBA" id="ARBA00004141"/>
    </source>
</evidence>
<accession>A0A2H1W938</accession>
<keyword evidence="2 5" id="KW-0812">Transmembrane</keyword>
<keyword evidence="3 5" id="KW-1133">Transmembrane helix</keyword>
<dbReference type="InterPro" id="IPR011701">
    <property type="entry name" value="MFS"/>
</dbReference>
<keyword evidence="4 5" id="KW-0472">Membrane</keyword>
<dbReference type="InterPro" id="IPR036259">
    <property type="entry name" value="MFS_trans_sf"/>
</dbReference>
<evidence type="ECO:0000256" key="5">
    <source>
        <dbReference type="SAM" id="Phobius"/>
    </source>
</evidence>
<feature type="transmembrane region" description="Helical" evidence="5">
    <location>
        <begin position="563"/>
        <end position="585"/>
    </location>
</feature>
<evidence type="ECO:0000256" key="2">
    <source>
        <dbReference type="ARBA" id="ARBA00022692"/>
    </source>
</evidence>
<dbReference type="SUPFAM" id="SSF103473">
    <property type="entry name" value="MFS general substrate transporter"/>
    <property type="match status" value="1"/>
</dbReference>
<feature type="transmembrane region" description="Helical" evidence="5">
    <location>
        <begin position="308"/>
        <end position="329"/>
    </location>
</feature>
<feature type="transmembrane region" description="Helical" evidence="5">
    <location>
        <begin position="405"/>
        <end position="429"/>
    </location>
</feature>
<dbReference type="CDD" id="cd17386">
    <property type="entry name" value="MFS_SLC46"/>
    <property type="match status" value="1"/>
</dbReference>
<feature type="transmembrane region" description="Helical" evidence="5">
    <location>
        <begin position="498"/>
        <end position="519"/>
    </location>
</feature>
<dbReference type="PANTHER" id="PTHR23507">
    <property type="entry name" value="ZGC:174356"/>
    <property type="match status" value="1"/>
</dbReference>
<reference evidence="6" key="1">
    <citation type="submission" date="2016-07" db="EMBL/GenBank/DDBJ databases">
        <authorList>
            <person name="Bretaudeau A."/>
        </authorList>
    </citation>
    <scope>NUCLEOTIDE SEQUENCE</scope>
    <source>
        <strain evidence="6">Rice</strain>
        <tissue evidence="6">Whole body</tissue>
    </source>
</reference>
<dbReference type="GO" id="GO:0016020">
    <property type="term" value="C:membrane"/>
    <property type="evidence" value="ECO:0007669"/>
    <property type="project" value="UniProtKB-SubCell"/>
</dbReference>
<dbReference type="AlphaFoldDB" id="A0A2H1W938"/>
<sequence>MSVIMIQLPCPVIRLAIITNEKNNKRFTEYYVEQKYVTIVNITIAHLIIKDVFVSDTRDVVMAVDSKNADNNKTADKTLNVNGGDLNGTNVIKNRFSKTKEFDNMTNIKLDKEHESNKNEKVEEESWEGLSHFQKLRRMISLITVEPILACYVMPSVLSVLATQNLYLEKACRVNLQFDHHICDALTRRETANFTAEEEAVQTLVASVTGWKTVLQSFLPCGILIFLGAYSDRVGQRKICMLLPIIGEFLTSIGLIVNTYFFYELPVEVAAVTEAIFPALTGGWFTMFMGVFSYIADITTEEQRTLRIGIVNLFHSVGVPVGAALSGILVRKIGLYGVFSVSATLYVLSFIYCFVRIKEVKKSDTSVKSAANLCEWLRNFFDTRYVKETVMVTFKQGPNNRRLRVTMLVVVMCVIIGPIYGEMSVMYLFTRYRFNWNEVDFSMFSTYSMCTSLVGTLFSVGVFSHLLKFDDAIIGVISCTSKILAGVMYAFATKTWHIYIAPLIEVFNGTSFIAMRSMVSKLVDRDELGKVNSFYGVAEAMMPLIYAPMYTTVYTSTIKTFPGAFFLLGGALTMPAVLIFLWLYLANKKHIQANLDNEAKLRADAEKVGIENKAYETDETEKKENVNTTEEKEETVLQSQIEMGFIESIVNNSKVQH</sequence>
<evidence type="ECO:0000313" key="6">
    <source>
        <dbReference type="EMBL" id="SOQ49580.1"/>
    </source>
</evidence>
<protein>
    <submittedName>
        <fullName evidence="6">SFRICE_005870</fullName>
    </submittedName>
</protein>
<name>A0A2H1W938_SPOFR</name>
<feature type="transmembrane region" description="Helical" evidence="5">
    <location>
        <begin position="140"/>
        <end position="161"/>
    </location>
</feature>
<dbReference type="Pfam" id="PF07690">
    <property type="entry name" value="MFS_1"/>
    <property type="match status" value="1"/>
</dbReference>
<feature type="transmembrane region" description="Helical" evidence="5">
    <location>
        <begin position="472"/>
        <end position="492"/>
    </location>
</feature>
<feature type="transmembrane region" description="Helical" evidence="5">
    <location>
        <begin position="335"/>
        <end position="355"/>
    </location>
</feature>
<feature type="transmembrane region" description="Helical" evidence="5">
    <location>
        <begin position="531"/>
        <end position="551"/>
    </location>
</feature>
<evidence type="ECO:0000256" key="4">
    <source>
        <dbReference type="ARBA" id="ARBA00023136"/>
    </source>
</evidence>
<organism evidence="6">
    <name type="scientific">Spodoptera frugiperda</name>
    <name type="common">Fall armyworm</name>
    <dbReference type="NCBI Taxonomy" id="7108"/>
    <lineage>
        <taxon>Eukaryota</taxon>
        <taxon>Metazoa</taxon>
        <taxon>Ecdysozoa</taxon>
        <taxon>Arthropoda</taxon>
        <taxon>Hexapoda</taxon>
        <taxon>Insecta</taxon>
        <taxon>Pterygota</taxon>
        <taxon>Neoptera</taxon>
        <taxon>Endopterygota</taxon>
        <taxon>Lepidoptera</taxon>
        <taxon>Glossata</taxon>
        <taxon>Ditrysia</taxon>
        <taxon>Noctuoidea</taxon>
        <taxon>Noctuidae</taxon>
        <taxon>Amphipyrinae</taxon>
        <taxon>Spodoptera</taxon>
    </lineage>
</organism>
<dbReference type="Gene3D" id="1.20.1250.20">
    <property type="entry name" value="MFS general substrate transporter like domains"/>
    <property type="match status" value="1"/>
</dbReference>
<dbReference type="OrthoDB" id="3026777at2759"/>
<dbReference type="EMBL" id="ODYU01007104">
    <property type="protein sequence ID" value="SOQ49580.1"/>
    <property type="molecule type" value="Genomic_DNA"/>
</dbReference>
<feature type="transmembrane region" description="Helical" evidence="5">
    <location>
        <begin position="275"/>
        <end position="296"/>
    </location>
</feature>
<feature type="transmembrane region" description="Helical" evidence="5">
    <location>
        <begin position="441"/>
        <end position="460"/>
    </location>
</feature>
<proteinExistence type="predicted"/>
<feature type="transmembrane region" description="Helical" evidence="5">
    <location>
        <begin position="242"/>
        <end position="263"/>
    </location>
</feature>
<evidence type="ECO:0000256" key="3">
    <source>
        <dbReference type="ARBA" id="ARBA00022989"/>
    </source>
</evidence>
<comment type="subcellular location">
    <subcellularLocation>
        <location evidence="1">Membrane</location>
        <topology evidence="1">Multi-pass membrane protein</topology>
    </subcellularLocation>
</comment>
<dbReference type="GO" id="GO:0022857">
    <property type="term" value="F:transmembrane transporter activity"/>
    <property type="evidence" value="ECO:0007669"/>
    <property type="project" value="InterPro"/>
</dbReference>
<dbReference type="PANTHER" id="PTHR23507:SF1">
    <property type="entry name" value="FI18259P1-RELATED"/>
    <property type="match status" value="1"/>
</dbReference>
<gene>
    <name evidence="6" type="ORF">SFRICE_005870</name>
</gene>